<evidence type="ECO:0008006" key="3">
    <source>
        <dbReference type="Google" id="ProtNLM"/>
    </source>
</evidence>
<sequence length="52" mass="5809">TLQEALSSPDGAEWQEAVDYEISQLEKLKAWKVVTPPRNANIIPCHFALATK</sequence>
<feature type="non-terminal residue" evidence="1">
    <location>
        <position position="52"/>
    </location>
</feature>
<evidence type="ECO:0000313" key="1">
    <source>
        <dbReference type="EMBL" id="OAX31269.1"/>
    </source>
</evidence>
<organism evidence="1 2">
    <name type="scientific">Rhizopogon vinicolor AM-OR11-026</name>
    <dbReference type="NCBI Taxonomy" id="1314800"/>
    <lineage>
        <taxon>Eukaryota</taxon>
        <taxon>Fungi</taxon>
        <taxon>Dikarya</taxon>
        <taxon>Basidiomycota</taxon>
        <taxon>Agaricomycotina</taxon>
        <taxon>Agaricomycetes</taxon>
        <taxon>Agaricomycetidae</taxon>
        <taxon>Boletales</taxon>
        <taxon>Suillineae</taxon>
        <taxon>Rhizopogonaceae</taxon>
        <taxon>Rhizopogon</taxon>
    </lineage>
</organism>
<dbReference type="InParanoid" id="A0A1B7MF90"/>
<name>A0A1B7MF90_9AGAM</name>
<accession>A0A1B7MF90</accession>
<protein>
    <recommendedName>
        <fullName evidence="3">Reverse transcriptase Ty1/copia-type domain-containing protein</fullName>
    </recommendedName>
</protein>
<proteinExistence type="predicted"/>
<gene>
    <name evidence="1" type="ORF">K503DRAFT_677023</name>
</gene>
<dbReference type="EMBL" id="KV449486">
    <property type="protein sequence ID" value="OAX31269.1"/>
    <property type="molecule type" value="Genomic_DNA"/>
</dbReference>
<keyword evidence="2" id="KW-1185">Reference proteome</keyword>
<reference evidence="1 2" key="1">
    <citation type="submission" date="2016-06" db="EMBL/GenBank/DDBJ databases">
        <title>Comparative genomics of the ectomycorrhizal sister species Rhizopogon vinicolor and Rhizopogon vesiculosus (Basidiomycota: Boletales) reveals a divergence of the mating type B locus.</title>
        <authorList>
            <consortium name="DOE Joint Genome Institute"/>
            <person name="Mujic A.B."/>
            <person name="Kuo A."/>
            <person name="Tritt A."/>
            <person name="Lipzen A."/>
            <person name="Chen C."/>
            <person name="Johnson J."/>
            <person name="Sharma A."/>
            <person name="Barry K."/>
            <person name="Grigoriev I.V."/>
            <person name="Spatafora J.W."/>
        </authorList>
    </citation>
    <scope>NUCLEOTIDE SEQUENCE [LARGE SCALE GENOMIC DNA]</scope>
    <source>
        <strain evidence="1 2">AM-OR11-026</strain>
    </source>
</reference>
<dbReference type="AlphaFoldDB" id="A0A1B7MF90"/>
<evidence type="ECO:0000313" key="2">
    <source>
        <dbReference type="Proteomes" id="UP000092154"/>
    </source>
</evidence>
<dbReference type="OrthoDB" id="2686693at2759"/>
<dbReference type="Proteomes" id="UP000092154">
    <property type="component" value="Unassembled WGS sequence"/>
</dbReference>
<feature type="non-terminal residue" evidence="1">
    <location>
        <position position="1"/>
    </location>
</feature>